<evidence type="ECO:0000313" key="16">
    <source>
        <dbReference type="EMBL" id="KKM17908.1"/>
    </source>
</evidence>
<keyword evidence="8 14" id="KW-1133">Transmembrane helix</keyword>
<dbReference type="GO" id="GO:0015078">
    <property type="term" value="F:proton transmembrane transporter activity"/>
    <property type="evidence" value="ECO:0007669"/>
    <property type="project" value="InterPro"/>
</dbReference>
<dbReference type="PROSITE" id="PS00605">
    <property type="entry name" value="ATPASE_C"/>
    <property type="match status" value="1"/>
</dbReference>
<comment type="caution">
    <text evidence="16">The sequence shown here is derived from an EMBL/GenBank/DDBJ whole genome shotgun (WGS) entry which is preliminary data.</text>
</comment>
<dbReference type="Pfam" id="PF00137">
    <property type="entry name" value="ATP-synt_C"/>
    <property type="match status" value="1"/>
</dbReference>
<evidence type="ECO:0000256" key="10">
    <source>
        <dbReference type="ARBA" id="ARBA00023121"/>
    </source>
</evidence>
<evidence type="ECO:0000256" key="5">
    <source>
        <dbReference type="ARBA" id="ARBA00022547"/>
    </source>
</evidence>
<evidence type="ECO:0000259" key="15">
    <source>
        <dbReference type="Pfam" id="PF00137"/>
    </source>
</evidence>
<keyword evidence="11 14" id="KW-0472">Membrane</keyword>
<evidence type="ECO:0000256" key="12">
    <source>
        <dbReference type="ARBA" id="ARBA00023310"/>
    </source>
</evidence>
<dbReference type="InterPro" id="IPR005953">
    <property type="entry name" value="ATP_synth_csu_bac/chlpt"/>
</dbReference>
<keyword evidence="3" id="KW-0813">Transport</keyword>
<feature type="transmembrane region" description="Helical" evidence="14">
    <location>
        <begin position="6"/>
        <end position="29"/>
    </location>
</feature>
<dbReference type="CDD" id="cd18182">
    <property type="entry name" value="ATP-synt_Fo_c_ATP5G3"/>
    <property type="match status" value="1"/>
</dbReference>
<dbReference type="InterPro" id="IPR038662">
    <property type="entry name" value="ATP_synth_F0_csu_sf"/>
</dbReference>
<evidence type="ECO:0000256" key="7">
    <source>
        <dbReference type="ARBA" id="ARBA00022781"/>
    </source>
</evidence>
<keyword evidence="4" id="KW-1003">Cell membrane</keyword>
<dbReference type="GO" id="GO:0045259">
    <property type="term" value="C:proton-transporting ATP synthase complex"/>
    <property type="evidence" value="ECO:0007669"/>
    <property type="project" value="UniProtKB-KW"/>
</dbReference>
<proteinExistence type="inferred from homology"/>
<sequence length="79" mass="8120">MDSSAAALIGMGMAAVGFAGSGIGIGYIFGKMIESVARQPEAEARVGKYMWIGFALVEAIALYGLVIAFIIMGMRGGGE</sequence>
<evidence type="ECO:0000256" key="13">
    <source>
        <dbReference type="ARBA" id="ARBA00025198"/>
    </source>
</evidence>
<reference evidence="16" key="1">
    <citation type="journal article" date="2015" name="Nature">
        <title>Complex archaea that bridge the gap between prokaryotes and eukaryotes.</title>
        <authorList>
            <person name="Spang A."/>
            <person name="Saw J.H."/>
            <person name="Jorgensen S.L."/>
            <person name="Zaremba-Niedzwiedzka K."/>
            <person name="Martijn J."/>
            <person name="Lind A.E."/>
            <person name="van Eijk R."/>
            <person name="Schleper C."/>
            <person name="Guy L."/>
            <person name="Ettema T.J."/>
        </authorList>
    </citation>
    <scope>NUCLEOTIDE SEQUENCE</scope>
</reference>
<dbReference type="InterPro" id="IPR020537">
    <property type="entry name" value="ATP_synth_F0_csu_DDCD_BS"/>
</dbReference>
<keyword evidence="5" id="KW-0138">CF(0)</keyword>
<dbReference type="PANTHER" id="PTHR10031:SF0">
    <property type="entry name" value="ATPASE PROTEIN 9"/>
    <property type="match status" value="1"/>
</dbReference>
<evidence type="ECO:0000256" key="9">
    <source>
        <dbReference type="ARBA" id="ARBA00023065"/>
    </source>
</evidence>
<dbReference type="Gene3D" id="1.20.20.10">
    <property type="entry name" value="F1F0 ATP synthase subunit C"/>
    <property type="match status" value="1"/>
</dbReference>
<dbReference type="NCBIfam" id="TIGR01260">
    <property type="entry name" value="ATP_synt_c"/>
    <property type="match status" value="1"/>
</dbReference>
<dbReference type="GO" id="GO:0033177">
    <property type="term" value="C:proton-transporting two-sector ATPase complex, proton-transporting domain"/>
    <property type="evidence" value="ECO:0007669"/>
    <property type="project" value="InterPro"/>
</dbReference>
<dbReference type="SUPFAM" id="SSF81333">
    <property type="entry name" value="F1F0 ATP synthase subunit C"/>
    <property type="match status" value="1"/>
</dbReference>
<keyword evidence="12" id="KW-0066">ATP synthesis</keyword>
<dbReference type="InterPro" id="IPR000454">
    <property type="entry name" value="ATP_synth_F0_csu"/>
</dbReference>
<keyword evidence="9" id="KW-0406">Ion transport</keyword>
<evidence type="ECO:0000256" key="11">
    <source>
        <dbReference type="ARBA" id="ARBA00023136"/>
    </source>
</evidence>
<keyword evidence="6 14" id="KW-0812">Transmembrane</keyword>
<dbReference type="InterPro" id="IPR035921">
    <property type="entry name" value="F/V-ATP_Csub_sf"/>
</dbReference>
<evidence type="ECO:0000256" key="4">
    <source>
        <dbReference type="ARBA" id="ARBA00022475"/>
    </source>
</evidence>
<comment type="function">
    <text evidence="13">F(1)F(0) ATP synthase produces ATP from ADP in the presence of a proton or sodium gradient. F-type ATPases consist of two structural domains, F(1) containing the extramembraneous catalytic core and F(0) containing the membrane proton channel, linked together by a central stalk and a peripheral stalk. During catalysis, ATP synthesis in the catalytic domain of F(1) is coupled via a rotary mechanism of the central stalk subunits to proton translocation.</text>
</comment>
<evidence type="ECO:0000256" key="6">
    <source>
        <dbReference type="ARBA" id="ARBA00022692"/>
    </source>
</evidence>
<keyword evidence="7" id="KW-0375">Hydrogen ion transport</keyword>
<dbReference type="HAMAP" id="MF_01396">
    <property type="entry name" value="ATP_synth_c_bact"/>
    <property type="match status" value="1"/>
</dbReference>
<dbReference type="AlphaFoldDB" id="A0A0F9K742"/>
<gene>
    <name evidence="16" type="ORF">LCGC14_1671040</name>
</gene>
<dbReference type="PRINTS" id="PR00124">
    <property type="entry name" value="ATPASEC"/>
</dbReference>
<evidence type="ECO:0000256" key="3">
    <source>
        <dbReference type="ARBA" id="ARBA00022448"/>
    </source>
</evidence>
<dbReference type="InterPro" id="IPR002379">
    <property type="entry name" value="ATPase_proteolipid_c-like_dom"/>
</dbReference>
<evidence type="ECO:0000256" key="8">
    <source>
        <dbReference type="ARBA" id="ARBA00022989"/>
    </source>
</evidence>
<name>A0A0F9K742_9ZZZZ</name>
<comment type="subcellular location">
    <subcellularLocation>
        <location evidence="1">Cell membrane</location>
        <topology evidence="1">Multi-pass membrane protein</topology>
    </subcellularLocation>
</comment>
<comment type="similarity">
    <text evidence="2">Belongs to the ATPase C chain family.</text>
</comment>
<dbReference type="GO" id="GO:0015986">
    <property type="term" value="P:proton motive force-driven ATP synthesis"/>
    <property type="evidence" value="ECO:0007669"/>
    <property type="project" value="InterPro"/>
</dbReference>
<dbReference type="GO" id="GO:0008289">
    <property type="term" value="F:lipid binding"/>
    <property type="evidence" value="ECO:0007669"/>
    <property type="project" value="UniProtKB-KW"/>
</dbReference>
<protein>
    <recommendedName>
        <fullName evidence="15">V-ATPase proteolipid subunit C-like domain-containing protein</fullName>
    </recommendedName>
</protein>
<keyword evidence="10" id="KW-0446">Lipid-binding</keyword>
<dbReference type="EMBL" id="LAZR01014342">
    <property type="protein sequence ID" value="KKM17908.1"/>
    <property type="molecule type" value="Genomic_DNA"/>
</dbReference>
<evidence type="ECO:0000256" key="14">
    <source>
        <dbReference type="SAM" id="Phobius"/>
    </source>
</evidence>
<dbReference type="PANTHER" id="PTHR10031">
    <property type="entry name" value="ATP SYNTHASE LIPID-BINDING PROTEIN, MITOCHONDRIAL"/>
    <property type="match status" value="1"/>
</dbReference>
<dbReference type="GO" id="GO:0005886">
    <property type="term" value="C:plasma membrane"/>
    <property type="evidence" value="ECO:0007669"/>
    <property type="project" value="UniProtKB-SubCell"/>
</dbReference>
<organism evidence="16">
    <name type="scientific">marine sediment metagenome</name>
    <dbReference type="NCBI Taxonomy" id="412755"/>
    <lineage>
        <taxon>unclassified sequences</taxon>
        <taxon>metagenomes</taxon>
        <taxon>ecological metagenomes</taxon>
    </lineage>
</organism>
<evidence type="ECO:0000256" key="2">
    <source>
        <dbReference type="ARBA" id="ARBA00006704"/>
    </source>
</evidence>
<accession>A0A0F9K742</accession>
<feature type="transmembrane region" description="Helical" evidence="14">
    <location>
        <begin position="49"/>
        <end position="72"/>
    </location>
</feature>
<evidence type="ECO:0000256" key="1">
    <source>
        <dbReference type="ARBA" id="ARBA00004651"/>
    </source>
</evidence>
<feature type="domain" description="V-ATPase proteolipid subunit C-like" evidence="15">
    <location>
        <begin position="9"/>
        <end position="71"/>
    </location>
</feature>
<dbReference type="FunFam" id="1.20.20.10:FF:000002">
    <property type="entry name" value="ATP synthase subunit c"/>
    <property type="match status" value="1"/>
</dbReference>